<dbReference type="InterPro" id="IPR029069">
    <property type="entry name" value="HotDog_dom_sf"/>
</dbReference>
<organism evidence="4 5">
    <name type="scientific">Brumimicrobium salinarum</name>
    <dbReference type="NCBI Taxonomy" id="2058658"/>
    <lineage>
        <taxon>Bacteria</taxon>
        <taxon>Pseudomonadati</taxon>
        <taxon>Bacteroidota</taxon>
        <taxon>Flavobacteriia</taxon>
        <taxon>Flavobacteriales</taxon>
        <taxon>Crocinitomicaceae</taxon>
        <taxon>Brumimicrobium</taxon>
    </lineage>
</organism>
<dbReference type="Pfam" id="PF03061">
    <property type="entry name" value="4HBT"/>
    <property type="match status" value="1"/>
</dbReference>
<keyword evidence="2" id="KW-0378">Hydrolase</keyword>
<comment type="similarity">
    <text evidence="1">Belongs to the thioesterase PaaI family.</text>
</comment>
<dbReference type="InterPro" id="IPR039298">
    <property type="entry name" value="ACOT13"/>
</dbReference>
<sequence>MIDEKVMELYKASNNFGAFLEMDLEVLNEGEVKYTLNIKEKHLATPIAAHGGVVAGLIDGTLGVAALSIAGKNNKVVSTVELHVNYLKPVVLDDQLVAIGKVISAGKSLIYVEASVTNQNDVLVAKASGTFNAYPAEKAFEHYKGPQK</sequence>
<protein>
    <submittedName>
        <fullName evidence="4">PaaI family thioesterase</fullName>
    </submittedName>
</protein>
<evidence type="ECO:0000256" key="1">
    <source>
        <dbReference type="ARBA" id="ARBA00008324"/>
    </source>
</evidence>
<dbReference type="PANTHER" id="PTHR21660">
    <property type="entry name" value="THIOESTERASE SUPERFAMILY MEMBER-RELATED"/>
    <property type="match status" value="1"/>
</dbReference>
<gene>
    <name evidence="4" type="ORF">CW751_09020</name>
</gene>
<dbReference type="Proteomes" id="UP000236654">
    <property type="component" value="Unassembled WGS sequence"/>
</dbReference>
<comment type="caution">
    <text evidence="4">The sequence shown here is derived from an EMBL/GenBank/DDBJ whole genome shotgun (WGS) entry which is preliminary data.</text>
</comment>
<evidence type="ECO:0000259" key="3">
    <source>
        <dbReference type="Pfam" id="PF03061"/>
    </source>
</evidence>
<evidence type="ECO:0000313" key="4">
    <source>
        <dbReference type="EMBL" id="PKR80507.1"/>
    </source>
</evidence>
<dbReference type="CDD" id="cd03443">
    <property type="entry name" value="PaaI_thioesterase"/>
    <property type="match status" value="1"/>
</dbReference>
<dbReference type="EMBL" id="PJNI01000009">
    <property type="protein sequence ID" value="PKR80507.1"/>
    <property type="molecule type" value="Genomic_DNA"/>
</dbReference>
<reference evidence="4 5" key="1">
    <citation type="submission" date="2017-12" db="EMBL/GenBank/DDBJ databases">
        <title>The draft genome sequence of Brumimicrobium saltpan LHR20.</title>
        <authorList>
            <person name="Do Z.-J."/>
            <person name="Luo H.-R."/>
        </authorList>
    </citation>
    <scope>NUCLEOTIDE SEQUENCE [LARGE SCALE GENOMIC DNA]</scope>
    <source>
        <strain evidence="4 5">LHR20</strain>
    </source>
</reference>
<dbReference type="GO" id="GO:0047617">
    <property type="term" value="F:fatty acyl-CoA hydrolase activity"/>
    <property type="evidence" value="ECO:0007669"/>
    <property type="project" value="InterPro"/>
</dbReference>
<dbReference type="PANTHER" id="PTHR21660:SF1">
    <property type="entry name" value="ACYL-COENZYME A THIOESTERASE 13"/>
    <property type="match status" value="1"/>
</dbReference>
<dbReference type="InterPro" id="IPR006683">
    <property type="entry name" value="Thioestr_dom"/>
</dbReference>
<dbReference type="NCBIfam" id="TIGR00369">
    <property type="entry name" value="unchar_dom_1"/>
    <property type="match status" value="1"/>
</dbReference>
<dbReference type="OrthoDB" id="9813282at2"/>
<name>A0A2I0R1R0_9FLAO</name>
<evidence type="ECO:0000313" key="5">
    <source>
        <dbReference type="Proteomes" id="UP000236654"/>
    </source>
</evidence>
<keyword evidence="5" id="KW-1185">Reference proteome</keyword>
<evidence type="ECO:0000256" key="2">
    <source>
        <dbReference type="ARBA" id="ARBA00022801"/>
    </source>
</evidence>
<dbReference type="InterPro" id="IPR003736">
    <property type="entry name" value="PAAI_dom"/>
</dbReference>
<proteinExistence type="inferred from homology"/>
<dbReference type="SUPFAM" id="SSF54637">
    <property type="entry name" value="Thioesterase/thiol ester dehydrase-isomerase"/>
    <property type="match status" value="1"/>
</dbReference>
<accession>A0A2I0R1R0</accession>
<dbReference type="RefSeq" id="WP_101334677.1">
    <property type="nucleotide sequence ID" value="NZ_PJNI01000009.1"/>
</dbReference>
<dbReference type="AlphaFoldDB" id="A0A2I0R1R0"/>
<dbReference type="Gene3D" id="3.10.129.10">
    <property type="entry name" value="Hotdog Thioesterase"/>
    <property type="match status" value="1"/>
</dbReference>
<feature type="domain" description="Thioesterase" evidence="3">
    <location>
        <begin position="49"/>
        <end position="124"/>
    </location>
</feature>